<keyword evidence="2" id="KW-0812">Transmembrane</keyword>
<evidence type="ECO:0000256" key="1">
    <source>
        <dbReference type="SAM" id="MobiDB-lite"/>
    </source>
</evidence>
<dbReference type="AlphaFoldDB" id="C4WJ38"/>
<feature type="region of interest" description="Disordered" evidence="1">
    <location>
        <begin position="1"/>
        <end position="31"/>
    </location>
</feature>
<evidence type="ECO:0000313" key="3">
    <source>
        <dbReference type="EMBL" id="EEQ96746.1"/>
    </source>
</evidence>
<feature type="transmembrane region" description="Helical" evidence="2">
    <location>
        <begin position="82"/>
        <end position="99"/>
    </location>
</feature>
<evidence type="ECO:0000256" key="2">
    <source>
        <dbReference type="SAM" id="Phobius"/>
    </source>
</evidence>
<dbReference type="EMBL" id="ACQA01000001">
    <property type="protein sequence ID" value="EEQ96746.1"/>
    <property type="molecule type" value="Genomic_DNA"/>
</dbReference>
<accession>C4WJ38</accession>
<keyword evidence="2" id="KW-0472">Membrane</keyword>
<dbReference type="Proteomes" id="UP000004386">
    <property type="component" value="Unassembled WGS sequence"/>
</dbReference>
<evidence type="ECO:0000313" key="4">
    <source>
        <dbReference type="Proteomes" id="UP000004386"/>
    </source>
</evidence>
<organism evidence="3 4">
    <name type="scientific">Brucella intermedia LMG 3301</name>
    <dbReference type="NCBI Taxonomy" id="641118"/>
    <lineage>
        <taxon>Bacteria</taxon>
        <taxon>Pseudomonadati</taxon>
        <taxon>Pseudomonadota</taxon>
        <taxon>Alphaproteobacteria</taxon>
        <taxon>Hyphomicrobiales</taxon>
        <taxon>Brucellaceae</taxon>
        <taxon>Brucella/Ochrobactrum group</taxon>
        <taxon>Brucella</taxon>
    </lineage>
</organism>
<dbReference type="HOGENOM" id="CLU_170143_0_0_5"/>
<name>C4WJ38_9HYPH</name>
<gene>
    <name evidence="3" type="ORF">OINT_1002205</name>
</gene>
<reference evidence="3 4" key="1">
    <citation type="submission" date="2009-05" db="EMBL/GenBank/DDBJ databases">
        <authorList>
            <person name="Setubal J.C."/>
            <person name="Boyle S."/>
            <person name="Crasta O.R."/>
            <person name="Gillespie J.J."/>
            <person name="Kenyon R.W."/>
            <person name="Lu J."/>
            <person name="Mane S."/>
            <person name="Nagrani S."/>
            <person name="Shallom J.M."/>
            <person name="Shallom S."/>
            <person name="Shukla M."/>
            <person name="Snyder E.E."/>
            <person name="Sobral B.W."/>
            <person name="Wattam A.R."/>
            <person name="Will R."/>
            <person name="Williams K."/>
            <person name="Yoo H."/>
            <person name="Munk C."/>
            <person name="Tapia R."/>
            <person name="Green L."/>
            <person name="Rogers Y."/>
            <person name="Detter J.C."/>
            <person name="Bruce D."/>
            <person name="Brettin T.S."/>
            <person name="Tsolis R."/>
        </authorList>
    </citation>
    <scope>NUCLEOTIDE SEQUENCE [LARGE SCALE GENOMIC DNA]</scope>
    <source>
        <strain evidence="3 4">LMG 3301</strain>
    </source>
</reference>
<protein>
    <submittedName>
        <fullName evidence="3">Uncharacterized protein</fullName>
    </submittedName>
</protein>
<proteinExistence type="predicted"/>
<keyword evidence="2" id="KW-1133">Transmembrane helix</keyword>
<sequence>MRSKGRQSMGERQQAGIGEGGGPGRERQEEARRILDRLEREQTGAEGMVRRGFTRTAQHLSAADAPENDAVELWATRVGRGLGFLITLAIIVWLIFYLMQS</sequence>
<comment type="caution">
    <text evidence="3">The sequence shown here is derived from an EMBL/GenBank/DDBJ whole genome shotgun (WGS) entry which is preliminary data.</text>
</comment>